<accession>A0A174IXU3</accession>
<dbReference type="EMBL" id="CYZT01000202">
    <property type="protein sequence ID" value="CUO90866.1"/>
    <property type="molecule type" value="Genomic_DNA"/>
</dbReference>
<dbReference type="AlphaFoldDB" id="A0A174IXU3"/>
<reference evidence="2 3" key="1">
    <citation type="submission" date="2015-09" db="EMBL/GenBank/DDBJ databases">
        <authorList>
            <consortium name="Pathogen Informatics"/>
        </authorList>
    </citation>
    <scope>NUCLEOTIDE SEQUENCE [LARGE SCALE GENOMIC DNA]</scope>
    <source>
        <strain evidence="2 3">2789STDY5608854</strain>
    </source>
</reference>
<feature type="region of interest" description="Disordered" evidence="1">
    <location>
        <begin position="1"/>
        <end position="24"/>
    </location>
</feature>
<protein>
    <submittedName>
        <fullName evidence="2">Uncharacterized protein</fullName>
    </submittedName>
</protein>
<sequence>MLVGPTREPTSSAQRTVSRCTDSRGRLSRRMWPQVWEPKVQPVSLSRSMTGLTASISA</sequence>
<organism evidence="2 3">
    <name type="scientific">Flavonifractor plautii</name>
    <name type="common">Fusobacterium plautii</name>
    <dbReference type="NCBI Taxonomy" id="292800"/>
    <lineage>
        <taxon>Bacteria</taxon>
        <taxon>Bacillati</taxon>
        <taxon>Bacillota</taxon>
        <taxon>Clostridia</taxon>
        <taxon>Eubacteriales</taxon>
        <taxon>Oscillospiraceae</taxon>
        <taxon>Flavonifractor</taxon>
    </lineage>
</organism>
<evidence type="ECO:0000256" key="1">
    <source>
        <dbReference type="SAM" id="MobiDB-lite"/>
    </source>
</evidence>
<evidence type="ECO:0000313" key="3">
    <source>
        <dbReference type="Proteomes" id="UP000095746"/>
    </source>
</evidence>
<gene>
    <name evidence="2" type="ORF">ERS852411_02368</name>
</gene>
<dbReference type="Proteomes" id="UP000095746">
    <property type="component" value="Unassembled WGS sequence"/>
</dbReference>
<evidence type="ECO:0000313" key="2">
    <source>
        <dbReference type="EMBL" id="CUO90866.1"/>
    </source>
</evidence>
<name>A0A174IXU3_FLAPL</name>
<proteinExistence type="predicted"/>
<feature type="compositionally biased region" description="Polar residues" evidence="1">
    <location>
        <begin position="8"/>
        <end position="20"/>
    </location>
</feature>